<keyword evidence="10 12" id="KW-0648">Protein biosynthesis</keyword>
<evidence type="ECO:0000256" key="5">
    <source>
        <dbReference type="ARBA" id="ARBA00022598"/>
    </source>
</evidence>
<evidence type="ECO:0000256" key="4">
    <source>
        <dbReference type="ARBA" id="ARBA00022490"/>
    </source>
</evidence>
<sequence>MLLFDSVKKEKLALKKEGVVNMYLCGPTVYDDAHLGHARSSICFDLLRRVLLSLGRKLYFARNYTDIDDKILKKMQESGESLEQITQKYIAHYERDMKNLRVLEPDLKPKATEYIKQMIELILRLEKQGFTYTLEDGIYFDTSKDEAYLSLSKRSFEETKTRLLEQKEKKNESDFVLWKFDEGFYAAPFGKGRPGWHSECVAMIEALFKDGLDIHAGGVDLLFPHHENEAAQCRCAFHKDLATHWLHNGFVNINGEKMSKSLNNSFFIKDALKKFSSEALRFYLMSVHYRAHFNYSLEDLSLCKKRLDKLYRLKKRLDLNELEDKPKKCERELSLTILQALQDDLNISKALALFDEFIVNANLRLDESKDKGLREDLREDFKELALILGVGFEDAILYFQQGFDETQKAWIEEQIFKRTEAKKAKNYALADELRHNLAEFGVVLLDTAQGTIWERA</sequence>
<evidence type="ECO:0000256" key="9">
    <source>
        <dbReference type="ARBA" id="ARBA00022840"/>
    </source>
</evidence>
<keyword evidence="11 12" id="KW-0030">Aminoacyl-tRNA synthetase</keyword>
<name>A0AAX2UKQ5_9BACT</name>
<keyword evidence="9 12" id="KW-0067">ATP-binding</keyword>
<dbReference type="PANTHER" id="PTHR10890">
    <property type="entry name" value="CYSTEINYL-TRNA SYNTHETASE"/>
    <property type="match status" value="1"/>
</dbReference>
<comment type="subunit">
    <text evidence="3 12">Monomer.</text>
</comment>
<dbReference type="SUPFAM" id="SSF52374">
    <property type="entry name" value="Nucleotidylyl transferase"/>
    <property type="match status" value="1"/>
</dbReference>
<protein>
    <recommendedName>
        <fullName evidence="12">Cysteine--tRNA ligase</fullName>
        <ecNumber evidence="12">6.1.1.16</ecNumber>
    </recommendedName>
    <alternativeName>
        <fullName evidence="12">Cysteinyl-tRNA synthetase</fullName>
        <shortName evidence="12">CysRS</shortName>
    </alternativeName>
</protein>
<dbReference type="InterPro" id="IPR015803">
    <property type="entry name" value="Cys-tRNA-ligase"/>
</dbReference>
<evidence type="ECO:0000256" key="7">
    <source>
        <dbReference type="ARBA" id="ARBA00022741"/>
    </source>
</evidence>
<evidence type="ECO:0000256" key="3">
    <source>
        <dbReference type="ARBA" id="ARBA00011245"/>
    </source>
</evidence>
<comment type="cofactor">
    <cofactor evidence="12">
        <name>Zn(2+)</name>
        <dbReference type="ChEBI" id="CHEBI:29105"/>
    </cofactor>
    <text evidence="12">Binds 1 zinc ion per subunit.</text>
</comment>
<dbReference type="Gene3D" id="3.40.50.620">
    <property type="entry name" value="HUPs"/>
    <property type="match status" value="1"/>
</dbReference>
<dbReference type="SUPFAM" id="SSF47323">
    <property type="entry name" value="Anticodon-binding domain of a subclass of class I aminoacyl-tRNA synthetases"/>
    <property type="match status" value="1"/>
</dbReference>
<keyword evidence="8 12" id="KW-0862">Zinc</keyword>
<evidence type="ECO:0000313" key="15">
    <source>
        <dbReference type="EMBL" id="TNB58442.1"/>
    </source>
</evidence>
<dbReference type="Proteomes" id="UP000306813">
    <property type="component" value="Unassembled WGS sequence"/>
</dbReference>
<keyword evidence="6 12" id="KW-0479">Metal-binding</keyword>
<keyword evidence="4 12" id="KW-0963">Cytoplasm</keyword>
<feature type="binding site" evidence="12">
    <location>
        <position position="25"/>
    </location>
    <ligand>
        <name>Zn(2+)</name>
        <dbReference type="ChEBI" id="CHEBI:29105"/>
    </ligand>
</feature>
<feature type="binding site" evidence="12">
    <location>
        <position position="260"/>
    </location>
    <ligand>
        <name>ATP</name>
        <dbReference type="ChEBI" id="CHEBI:30616"/>
    </ligand>
</feature>
<evidence type="ECO:0000256" key="1">
    <source>
        <dbReference type="ARBA" id="ARBA00004496"/>
    </source>
</evidence>
<dbReference type="NCBIfam" id="TIGR00435">
    <property type="entry name" value="cysS"/>
    <property type="match status" value="1"/>
</dbReference>
<dbReference type="CDD" id="cd00672">
    <property type="entry name" value="CysRS_core"/>
    <property type="match status" value="1"/>
</dbReference>
<feature type="domain" description="tRNA synthetases class I catalytic" evidence="13">
    <location>
        <begin position="16"/>
        <end position="302"/>
    </location>
</feature>
<dbReference type="GO" id="GO:0005524">
    <property type="term" value="F:ATP binding"/>
    <property type="evidence" value="ECO:0007669"/>
    <property type="project" value="UniProtKB-UniRule"/>
</dbReference>
<dbReference type="InterPro" id="IPR024909">
    <property type="entry name" value="Cys-tRNA/MSH_ligase"/>
</dbReference>
<dbReference type="HAMAP" id="MF_00041">
    <property type="entry name" value="Cys_tRNA_synth"/>
    <property type="match status" value="1"/>
</dbReference>
<keyword evidence="5 12" id="KW-0436">Ligase</keyword>
<organism evidence="15 16">
    <name type="scientific">Campylobacter helveticus</name>
    <dbReference type="NCBI Taxonomy" id="28898"/>
    <lineage>
        <taxon>Bacteria</taxon>
        <taxon>Pseudomonadati</taxon>
        <taxon>Campylobacterota</taxon>
        <taxon>Epsilonproteobacteria</taxon>
        <taxon>Campylobacterales</taxon>
        <taxon>Campylobacteraceae</taxon>
        <taxon>Campylobacter</taxon>
    </lineage>
</organism>
<evidence type="ECO:0000259" key="13">
    <source>
        <dbReference type="Pfam" id="PF01406"/>
    </source>
</evidence>
<dbReference type="InterPro" id="IPR014729">
    <property type="entry name" value="Rossmann-like_a/b/a_fold"/>
</dbReference>
<dbReference type="InterPro" id="IPR032678">
    <property type="entry name" value="tRNA-synt_1_cat_dom"/>
</dbReference>
<feature type="binding site" evidence="12">
    <location>
        <position position="229"/>
    </location>
    <ligand>
        <name>Zn(2+)</name>
        <dbReference type="ChEBI" id="CHEBI:29105"/>
    </ligand>
</feature>
<dbReference type="GO" id="GO:0008270">
    <property type="term" value="F:zinc ion binding"/>
    <property type="evidence" value="ECO:0007669"/>
    <property type="project" value="UniProtKB-UniRule"/>
</dbReference>
<feature type="short sequence motif" description="'KMSKS' region" evidence="12">
    <location>
        <begin position="257"/>
        <end position="261"/>
    </location>
</feature>
<comment type="subcellular location">
    <subcellularLocation>
        <location evidence="1 12">Cytoplasm</location>
    </subcellularLocation>
</comment>
<comment type="similarity">
    <text evidence="2 12">Belongs to the class-I aminoacyl-tRNA synthetase family.</text>
</comment>
<dbReference type="Gene3D" id="1.20.120.1910">
    <property type="entry name" value="Cysteine-tRNA ligase, C-terminal anti-codon recognition domain"/>
    <property type="match status" value="1"/>
</dbReference>
<feature type="binding site" evidence="12">
    <location>
        <position position="225"/>
    </location>
    <ligand>
        <name>Zn(2+)</name>
        <dbReference type="ChEBI" id="CHEBI:29105"/>
    </ligand>
</feature>
<accession>A0AAX2UKQ5</accession>
<evidence type="ECO:0000256" key="2">
    <source>
        <dbReference type="ARBA" id="ARBA00005594"/>
    </source>
</evidence>
<reference evidence="15 16" key="1">
    <citation type="submission" date="2019-05" db="EMBL/GenBank/DDBJ databases">
        <title>Draft genomes of eight strains of Campylobacter helveticus isolated from cats and a dog in New Zealand.</title>
        <authorList>
            <person name="Bojanic K."/>
            <person name="Midwinter A.C."/>
            <person name="Biggs P.J."/>
            <person name="Acke E."/>
            <person name="Cornelius A.J."/>
            <person name="Marshall J.C."/>
        </authorList>
    </citation>
    <scope>NUCLEOTIDE SEQUENCE [LARGE SCALE GENOMIC DNA]</scope>
    <source>
        <strain evidence="15 16">ACP123b</strain>
    </source>
</reference>
<evidence type="ECO:0000256" key="10">
    <source>
        <dbReference type="ARBA" id="ARBA00022917"/>
    </source>
</evidence>
<evidence type="ECO:0000259" key="14">
    <source>
        <dbReference type="Pfam" id="PF09190"/>
    </source>
</evidence>
<feature type="domain" description="Cysteinyl-tRNA synthetase class Ia DALR" evidence="14">
    <location>
        <begin position="339"/>
        <end position="392"/>
    </location>
</feature>
<dbReference type="AlphaFoldDB" id="A0AAX2UKQ5"/>
<dbReference type="InterPro" id="IPR015273">
    <property type="entry name" value="Cys-tRNA-synt_Ia_DALR"/>
</dbReference>
<dbReference type="PANTHER" id="PTHR10890:SF3">
    <property type="entry name" value="CYSTEINE--TRNA LIGASE, CYTOPLASMIC"/>
    <property type="match status" value="1"/>
</dbReference>
<dbReference type="PRINTS" id="PR00983">
    <property type="entry name" value="TRNASYNTHCYS"/>
</dbReference>
<dbReference type="RefSeq" id="WP_139026680.1">
    <property type="nucleotide sequence ID" value="NZ_VDBS01000019.1"/>
</dbReference>
<dbReference type="GO" id="GO:0004817">
    <property type="term" value="F:cysteine-tRNA ligase activity"/>
    <property type="evidence" value="ECO:0007669"/>
    <property type="project" value="UniProtKB-UniRule"/>
</dbReference>
<dbReference type="Pfam" id="PF01406">
    <property type="entry name" value="tRNA-synt_1e"/>
    <property type="match status" value="1"/>
</dbReference>
<evidence type="ECO:0000256" key="8">
    <source>
        <dbReference type="ARBA" id="ARBA00022833"/>
    </source>
</evidence>
<evidence type="ECO:0000313" key="16">
    <source>
        <dbReference type="Proteomes" id="UP000306813"/>
    </source>
</evidence>
<evidence type="ECO:0000256" key="11">
    <source>
        <dbReference type="ARBA" id="ARBA00023146"/>
    </source>
</evidence>
<dbReference type="GO" id="GO:0006423">
    <property type="term" value="P:cysteinyl-tRNA aminoacylation"/>
    <property type="evidence" value="ECO:0007669"/>
    <property type="project" value="UniProtKB-UniRule"/>
</dbReference>
<dbReference type="GO" id="GO:0005829">
    <property type="term" value="C:cytosol"/>
    <property type="evidence" value="ECO:0007669"/>
    <property type="project" value="TreeGrafter"/>
</dbReference>
<feature type="binding site" evidence="12">
    <location>
        <position position="200"/>
    </location>
    <ligand>
        <name>Zn(2+)</name>
        <dbReference type="ChEBI" id="CHEBI:29105"/>
    </ligand>
</feature>
<gene>
    <name evidence="12" type="primary">cysS</name>
    <name evidence="15" type="ORF">FDW42_02190</name>
</gene>
<dbReference type="EC" id="6.1.1.16" evidence="12"/>
<dbReference type="Pfam" id="PF09190">
    <property type="entry name" value="DALR_2"/>
    <property type="match status" value="1"/>
</dbReference>
<dbReference type="InterPro" id="IPR009080">
    <property type="entry name" value="tRNAsynth_Ia_anticodon-bd"/>
</dbReference>
<proteinExistence type="inferred from homology"/>
<comment type="catalytic activity">
    <reaction evidence="12">
        <text>tRNA(Cys) + L-cysteine + ATP = L-cysteinyl-tRNA(Cys) + AMP + diphosphate</text>
        <dbReference type="Rhea" id="RHEA:17773"/>
        <dbReference type="Rhea" id="RHEA-COMP:9661"/>
        <dbReference type="Rhea" id="RHEA-COMP:9679"/>
        <dbReference type="ChEBI" id="CHEBI:30616"/>
        <dbReference type="ChEBI" id="CHEBI:33019"/>
        <dbReference type="ChEBI" id="CHEBI:35235"/>
        <dbReference type="ChEBI" id="CHEBI:78442"/>
        <dbReference type="ChEBI" id="CHEBI:78517"/>
        <dbReference type="ChEBI" id="CHEBI:456215"/>
        <dbReference type="EC" id="6.1.1.16"/>
    </reaction>
</comment>
<evidence type="ECO:0000256" key="12">
    <source>
        <dbReference type="HAMAP-Rule" id="MF_00041"/>
    </source>
</evidence>
<keyword evidence="7 12" id="KW-0547">Nucleotide-binding</keyword>
<comment type="caution">
    <text evidence="15">The sequence shown here is derived from an EMBL/GenBank/DDBJ whole genome shotgun (WGS) entry which is preliminary data.</text>
</comment>
<dbReference type="EMBL" id="VDBS01000019">
    <property type="protein sequence ID" value="TNB58442.1"/>
    <property type="molecule type" value="Genomic_DNA"/>
</dbReference>
<feature type="short sequence motif" description="'HIGH' region" evidence="12">
    <location>
        <begin position="27"/>
        <end position="37"/>
    </location>
</feature>
<evidence type="ECO:0000256" key="6">
    <source>
        <dbReference type="ARBA" id="ARBA00022723"/>
    </source>
</evidence>